<evidence type="ECO:0000256" key="1">
    <source>
        <dbReference type="SAM" id="Phobius"/>
    </source>
</evidence>
<name>A0A2A2H695_METBR</name>
<gene>
    <name evidence="2" type="ORF">ASJ80_11305</name>
</gene>
<feature type="transmembrane region" description="Helical" evidence="1">
    <location>
        <begin position="6"/>
        <end position="29"/>
    </location>
</feature>
<proteinExistence type="predicted"/>
<keyword evidence="1" id="KW-0812">Transmembrane</keyword>
<dbReference type="RefSeq" id="WP_069585585.1">
    <property type="nucleotide sequence ID" value="NZ_LMVM01000012.1"/>
</dbReference>
<dbReference type="Proteomes" id="UP000217784">
    <property type="component" value="Unassembled WGS sequence"/>
</dbReference>
<dbReference type="AlphaFoldDB" id="A0A2A2H695"/>
<protein>
    <submittedName>
        <fullName evidence="2">Uncharacterized protein</fullName>
    </submittedName>
</protein>
<keyword evidence="1" id="KW-1133">Transmembrane helix</keyword>
<keyword evidence="1" id="KW-0472">Membrane</keyword>
<keyword evidence="3" id="KW-1185">Reference proteome</keyword>
<evidence type="ECO:0000313" key="3">
    <source>
        <dbReference type="Proteomes" id="UP000217784"/>
    </source>
</evidence>
<dbReference type="EMBL" id="LMVM01000012">
    <property type="protein sequence ID" value="PAV04888.1"/>
    <property type="molecule type" value="Genomic_DNA"/>
</dbReference>
<accession>A0A2A2H695</accession>
<comment type="caution">
    <text evidence="2">The sequence shown here is derived from an EMBL/GenBank/DDBJ whole genome shotgun (WGS) entry which is preliminary data.</text>
</comment>
<dbReference type="OrthoDB" id="71111at2157"/>
<sequence length="142" mass="15107">MDDNGFVFTLDAVLALVIVFIALAAVASVNESPLSSQIRLSHNAQDVLETMAAYKKGPEDPSVLQNVANILSTHNNDQSGTKEAGQAAGAYLNQTLNSTKYNLTEAQLNITIAANADMKEAGDVAVGVKSCDGYIFRLCVWD</sequence>
<evidence type="ECO:0000313" key="2">
    <source>
        <dbReference type="EMBL" id="PAV04888.1"/>
    </source>
</evidence>
<organism evidence="2 3">
    <name type="scientific">Methanobacterium bryantii</name>
    <dbReference type="NCBI Taxonomy" id="2161"/>
    <lineage>
        <taxon>Archaea</taxon>
        <taxon>Methanobacteriati</taxon>
        <taxon>Methanobacteriota</taxon>
        <taxon>Methanomada group</taxon>
        <taxon>Methanobacteria</taxon>
        <taxon>Methanobacteriales</taxon>
        <taxon>Methanobacteriaceae</taxon>
        <taxon>Methanobacterium</taxon>
    </lineage>
</organism>
<reference evidence="2 3" key="1">
    <citation type="journal article" date="2017" name="BMC Genomics">
        <title>Genomic analysis of methanogenic archaea reveals a shift towards energy conservation.</title>
        <authorList>
            <person name="Gilmore S.P."/>
            <person name="Henske J.K."/>
            <person name="Sexton J.A."/>
            <person name="Solomon K.V."/>
            <person name="Seppala S."/>
            <person name="Yoo J.I."/>
            <person name="Huyett L.M."/>
            <person name="Pressman A."/>
            <person name="Cogan J.Z."/>
            <person name="Kivenson V."/>
            <person name="Peng X."/>
            <person name="Tan Y."/>
            <person name="Valentine D.L."/>
            <person name="O'Malley M.A."/>
        </authorList>
    </citation>
    <scope>NUCLEOTIDE SEQUENCE [LARGE SCALE GENOMIC DNA]</scope>
    <source>
        <strain evidence="2 3">M.o.H.</strain>
    </source>
</reference>